<gene>
    <name evidence="1" type="primary">porU</name>
    <name evidence="1" type="ORF">K4L44_00550</name>
</gene>
<dbReference type="Proteomes" id="UP000826212">
    <property type="component" value="Chromosome"/>
</dbReference>
<evidence type="ECO:0000313" key="1">
    <source>
        <dbReference type="EMBL" id="QZE14411.1"/>
    </source>
</evidence>
<dbReference type="EMBL" id="CP081303">
    <property type="protein sequence ID" value="QZE14411.1"/>
    <property type="molecule type" value="Genomic_DNA"/>
</dbReference>
<sequence>MMKLKVKSLNDHNLTLNTLSIWTTRNTEIDNSERFDFRDLTEISYYVGTDIDGDKAVFFYLHPTNDWRYNPYSKNWECNSNLYSRRSYVYITDKPASVQFSSVQRNKKEGAVTLKTYEKLHASFFRKESILHSGRKWYSEGLLGSKRYHIPKVWDRNTLSSKITISGIGRSSYYSKAQLLVDGNISKTVNLNKVFDAHEGVAAYPFIFRNINASENTSLDVFLQGNDDVKYHMSFIQYVLTNSLRFEDNTLYFQNSQTVEGSNTSYNFEMSNISSSMKVWDITDPLHYQDIVGTKVGSILSFEDIHKDTVSKYVAFDPRKITHTPDLEKEIGSITNSFQSSPEYIIIYHEKFKEQAEAFKRIHSDNMIVETVNVDDVFTYYGGNIKDPGAIRNYLKRRYDKQRGTSHPLEYVLFLGRGTYDPITPTSNKNPNYVPSNQSLNSLDGSKTFVSDDVFGLMDEGENELFGTVDLAVGRIPCITTEQADAVLNKIRGYISPDNNGNWSMRSCVIADDGDNGIHLKDAERISSYISTGNPSMLINKIYFDSYPKDPALIRSYPDVTNSIKEFMKEGGLIMNYTGHANTMALAHERVIEKQDIHLWNNGYHLPLFITATCDFSHWDMKEDISAGEEILFHKNGGGIGLFSTTRLVYSSSNYQLNKNIYKELFVKDSQGNPPTLGIAMKRAKRETSGVINKRKFSLIGDPAIKLKMPKLRVSTDIVDGEPIGDSDVKVKLLSPVAVEGSINNSNGDVYKGSGNLVVKVLDKAIDVQTLGNSGNNVEGYSEQKNVLFQSNVSVENGKFDFVFVLPKDISYKDGNYRISYYFKGDKIDGVGDFVKIKSGGVSSSVDNDNKGPSIHLEVDSKTWENNISIGEEPTWKFYLEDTNGINTSLSSIGHQMVLILDHDNSKRFVLNDYFQFDSDSYTSGVVEWKPLGLSKGKHHFKVKFWDLLNNSNVLEGSFNVEPSLEVNVSLIYPNPTKGIINATISHNMAYSTVYSEVFLHDFSGRIIARKSLDFINTESNINIDLRELGAYVSGVYILRFVSKNKDGEHTQTSKKIILEL</sequence>
<evidence type="ECO:0000313" key="2">
    <source>
        <dbReference type="Proteomes" id="UP000826212"/>
    </source>
</evidence>
<keyword evidence="2" id="KW-1185">Reference proteome</keyword>
<accession>A0AC61NFM4</accession>
<protein>
    <submittedName>
        <fullName evidence="1">Type IX secretion system sortase PorU</fullName>
    </submittedName>
</protein>
<proteinExistence type="predicted"/>
<reference evidence="1" key="1">
    <citation type="submission" date="2021-08" db="EMBL/GenBank/DDBJ databases">
        <title>Novel anaerobic bacterium isolated from sea squirt in East Sea, Republic of Korea.</title>
        <authorList>
            <person name="Nguyen T.H."/>
            <person name="Li Z."/>
            <person name="Lee Y.-J."/>
            <person name="Ko J."/>
            <person name="Kim S.-G."/>
        </authorList>
    </citation>
    <scope>NUCLEOTIDE SEQUENCE</scope>
    <source>
        <strain evidence="1">KCTC 25031</strain>
    </source>
</reference>
<name>A0AC61NFM4_9BACT</name>
<organism evidence="1 2">
    <name type="scientific">Halosquirtibacter laminarini</name>
    <dbReference type="NCBI Taxonomy" id="3374600"/>
    <lineage>
        <taxon>Bacteria</taxon>
        <taxon>Pseudomonadati</taxon>
        <taxon>Bacteroidota</taxon>
        <taxon>Bacteroidia</taxon>
        <taxon>Marinilabiliales</taxon>
        <taxon>Prolixibacteraceae</taxon>
        <taxon>Halosquirtibacter</taxon>
    </lineage>
</organism>